<dbReference type="AlphaFoldDB" id="Q8C300"/>
<dbReference type="AGR" id="MGI:5012461"/>
<sequence length="100" mass="11599">MCVCDYRCDSQRSTFSSQFSISSKFQGLTEVDRLTRQALEPKSSHQLKSLPSTYLFYPFPAKESSFYLPVLPFSSYFQPWGNLFMLLLLSYFPTHAYLPS</sequence>
<evidence type="ECO:0000313" key="2">
    <source>
        <dbReference type="MGI" id="MGI:5012461"/>
    </source>
</evidence>
<evidence type="ECO:0000313" key="1">
    <source>
        <dbReference type="EMBL" id="BAC39940.1"/>
    </source>
</evidence>
<accession>Q8C300</accession>
<reference evidence="1" key="6">
    <citation type="submission" date="2002-04" db="EMBL/GenBank/DDBJ databases">
        <authorList>
            <person name="Adachi J."/>
            <person name="Aizawa K."/>
            <person name="Akimura T."/>
            <person name="Arakawa T."/>
            <person name="Bono H."/>
            <person name="Carninci P."/>
            <person name="Fukuda S."/>
            <person name="Furuno M."/>
            <person name="Hanagaki T."/>
            <person name="Hara A."/>
            <person name="Hashizume W."/>
            <person name="Hayashida K."/>
            <person name="Hayatsu N."/>
            <person name="Hiramoto K."/>
            <person name="Hiraoka T."/>
            <person name="Hirozane T."/>
            <person name="Hori F."/>
            <person name="Imotani K."/>
            <person name="Ishii Y."/>
            <person name="Itoh M."/>
            <person name="Kagawa I."/>
            <person name="Kasukawa T."/>
            <person name="Katoh H."/>
            <person name="Kawai J."/>
            <person name="Kojima Y."/>
            <person name="Kondo S."/>
            <person name="Konno H."/>
            <person name="Kouda M."/>
            <person name="Koya S."/>
            <person name="Kurihara C."/>
            <person name="Matsuyama T."/>
            <person name="Miyazaki A."/>
            <person name="Murata M."/>
            <person name="Nakamura M."/>
            <person name="Nishi K."/>
            <person name="Nomura K."/>
            <person name="Numazaki R."/>
            <person name="Ohno M."/>
            <person name="Ohsato N."/>
            <person name="Okazaki Y."/>
            <person name="Saito R."/>
            <person name="Saitoh H."/>
            <person name="Sakai C."/>
            <person name="Sakai K."/>
            <person name="Sakazume N."/>
            <person name="Sano H."/>
            <person name="Sasaki D."/>
            <person name="Shibata K."/>
            <person name="Shinagawa A."/>
            <person name="Shiraki T."/>
            <person name="Sogabe Y."/>
            <person name="Tagami M."/>
            <person name="Tagawa A."/>
            <person name="Takahashi F."/>
            <person name="Takaku-Akahira S."/>
            <person name="Takeda Y."/>
            <person name="Tanaka T."/>
            <person name="Tomaru A."/>
            <person name="Toya T."/>
            <person name="Yasunishi A."/>
            <person name="Muramatsu M."/>
            <person name="Hayashizaki Y."/>
        </authorList>
    </citation>
    <scope>NUCLEOTIDE SEQUENCE</scope>
    <source>
        <strain evidence="1">C57BL/6J</strain>
        <tissue evidence="1">Oviduct</tissue>
    </source>
</reference>
<name>Q8C300_MOUSE</name>
<reference evidence="1" key="4">
    <citation type="journal article" date="2001" name="Nature">
        <title>Functional annotation of a full-length mouse cDNA collection.</title>
        <authorList>
            <consortium name="The RIKEN Genome Exploration Research Group Phase II Team and the FANTOM Consortium"/>
        </authorList>
    </citation>
    <scope>NUCLEOTIDE SEQUENCE</scope>
    <source>
        <strain evidence="1">C57BL/6J</strain>
        <tissue evidence="1">Oviduct</tissue>
    </source>
</reference>
<reference evidence="1" key="1">
    <citation type="journal article" date="1999" name="Methods Enzymol.">
        <title>High-efficiency full-length cDNA cloning.</title>
        <authorList>
            <person name="Carninci P."/>
            <person name="Hayashizaki Y."/>
        </authorList>
    </citation>
    <scope>NUCLEOTIDE SEQUENCE</scope>
    <source>
        <strain evidence="1">C57BL/6J</strain>
        <tissue evidence="1">Oviduct</tissue>
    </source>
</reference>
<reference evidence="1" key="5">
    <citation type="journal article" date="2002" name="Nature">
        <title>Analysis of the mouse transcriptome based on functional annotation of 60,770 full-length cDNAs.</title>
        <authorList>
            <consortium name="The FANTOM Consortium and the RIKEN Genome Exploration Research Group Phase I and II Team"/>
        </authorList>
    </citation>
    <scope>NUCLEOTIDE SEQUENCE</scope>
    <source>
        <strain evidence="1">C57BL/6J</strain>
        <tissue evidence="1">Oviduct</tissue>
    </source>
</reference>
<reference evidence="1" key="3">
    <citation type="journal article" date="2000" name="Genome Res.">
        <title>RIKEN integrated sequence analysis (RISA) system--384-format sequencing pipeline with 384 multicapillary sequencer.</title>
        <authorList>
            <person name="Shibata K."/>
            <person name="Itoh M."/>
            <person name="Aizawa K."/>
            <person name="Nagaoka S."/>
            <person name="Sasaki N."/>
            <person name="Carninci P."/>
            <person name="Konno H."/>
            <person name="Akiyama J."/>
            <person name="Nishi K."/>
            <person name="Kitsunai T."/>
            <person name="Tashiro H."/>
            <person name="Itoh M."/>
            <person name="Sumi N."/>
            <person name="Ishii Y."/>
            <person name="Nakamura S."/>
            <person name="Hazama M."/>
            <person name="Nishine T."/>
            <person name="Harada A."/>
            <person name="Yamamoto R."/>
            <person name="Matsumoto H."/>
            <person name="Sakaguchi S."/>
            <person name="Ikegami T."/>
            <person name="Kashiwagi K."/>
            <person name="Fujiwake S."/>
            <person name="Inoue K."/>
            <person name="Togawa Y."/>
            <person name="Izawa M."/>
            <person name="Ohara E."/>
            <person name="Watahiki M."/>
            <person name="Yoneda Y."/>
            <person name="Ishikawa T."/>
            <person name="Ozawa K."/>
            <person name="Tanaka T."/>
            <person name="Matsuura S."/>
            <person name="Kawai J."/>
            <person name="Okazaki Y."/>
            <person name="Muramatsu M."/>
            <person name="Inoue Y."/>
            <person name="Kira A."/>
            <person name="Hayashizaki Y."/>
        </authorList>
    </citation>
    <scope>NUCLEOTIDE SEQUENCE</scope>
    <source>
        <strain evidence="1">C57BL/6J</strain>
        <tissue evidence="1">Oviduct</tissue>
    </source>
</reference>
<protein>
    <submittedName>
        <fullName evidence="1">Uncharacterized protein</fullName>
    </submittedName>
</protein>
<reference evidence="1" key="2">
    <citation type="journal article" date="2000" name="Genome Res.">
        <title>Normalization and subtraction of cap-trapper-selected cDNAs to prepare full-length cDNA libraries for rapid discovery of new genes.</title>
        <authorList>
            <person name="Carninci P."/>
            <person name="Shibata Y."/>
            <person name="Hayatsu N."/>
            <person name="Sugahara Y."/>
            <person name="Shibata K."/>
            <person name="Itoh M."/>
            <person name="Konno H."/>
            <person name="Okazaki Y."/>
            <person name="Muramatsu M."/>
            <person name="Hayashizaki Y."/>
        </authorList>
    </citation>
    <scope>NUCLEOTIDE SEQUENCE</scope>
    <source>
        <strain evidence="1">C57BL/6J</strain>
        <tissue evidence="1">Oviduct</tissue>
    </source>
</reference>
<gene>
    <name evidence="2" type="primary">Gm20276</name>
</gene>
<reference evidence="1" key="7">
    <citation type="journal article" date="2005" name="Science">
        <title>The Transcriptional Landscape of the Mammalian Genome.</title>
        <authorList>
            <consortium name="The FANTOM Consortium"/>
            <consortium name="Riken Genome Exploration Research Group and Genome Science Group (Genome Network Project Core Group)"/>
        </authorList>
    </citation>
    <scope>NUCLEOTIDE SEQUENCE</scope>
    <source>
        <strain evidence="1">C57BL/6J</strain>
        <tissue evidence="1">Oviduct</tissue>
    </source>
</reference>
<proteinExistence type="evidence at transcript level"/>
<dbReference type="EMBL" id="AK087599">
    <property type="protein sequence ID" value="BAC39940.1"/>
    <property type="molecule type" value="mRNA"/>
</dbReference>
<dbReference type="MGI" id="MGI:5012461">
    <property type="gene designation" value="Gm20276"/>
</dbReference>
<reference evidence="1" key="8">
    <citation type="journal article" date="2005" name="Science">
        <title>Antisense Transcription in the Mammalian Transcriptome.</title>
        <authorList>
            <consortium name="RIKEN Genome Exploration Research Group and Genome Science Group (Genome Network Project Core Group) and the FANTOM Consortium"/>
        </authorList>
    </citation>
    <scope>NUCLEOTIDE SEQUENCE</scope>
    <source>
        <strain evidence="1">C57BL/6J</strain>
        <tissue evidence="1">Oviduct</tissue>
    </source>
</reference>
<organism evidence="1">
    <name type="scientific">Mus musculus</name>
    <name type="common">Mouse</name>
    <dbReference type="NCBI Taxonomy" id="10090"/>
    <lineage>
        <taxon>Eukaryota</taxon>
        <taxon>Metazoa</taxon>
        <taxon>Chordata</taxon>
        <taxon>Craniata</taxon>
        <taxon>Vertebrata</taxon>
        <taxon>Euteleostomi</taxon>
        <taxon>Mammalia</taxon>
        <taxon>Eutheria</taxon>
        <taxon>Euarchontoglires</taxon>
        <taxon>Glires</taxon>
        <taxon>Rodentia</taxon>
        <taxon>Myomorpha</taxon>
        <taxon>Muroidea</taxon>
        <taxon>Muridae</taxon>
        <taxon>Murinae</taxon>
        <taxon>Mus</taxon>
        <taxon>Mus</taxon>
    </lineage>
</organism>